<organism evidence="1 2">
    <name type="scientific">Pradoshia eiseniae</name>
    <dbReference type="NCBI Taxonomy" id="2064768"/>
    <lineage>
        <taxon>Bacteria</taxon>
        <taxon>Bacillati</taxon>
        <taxon>Bacillota</taxon>
        <taxon>Bacilli</taxon>
        <taxon>Bacillales</taxon>
        <taxon>Bacillaceae</taxon>
        <taxon>Pradoshia</taxon>
    </lineage>
</organism>
<reference evidence="1 2" key="1">
    <citation type="submission" date="2017-12" db="EMBL/GenBank/DDBJ databases">
        <title>Taxonomic description and draft genome of Pradoshia cofamensis Gen. nov., sp. nov., a thermotolerant bacillale isolated from anterior gut of earthworm Eisenia fetida.</title>
        <authorList>
            <person name="Saha T."/>
            <person name="Chakraborty R."/>
        </authorList>
    </citation>
    <scope>NUCLEOTIDE SEQUENCE [LARGE SCALE GENOMIC DNA]</scope>
    <source>
        <strain evidence="1 2">EAG3</strain>
    </source>
</reference>
<protein>
    <recommendedName>
        <fullName evidence="3">Flagellar hook-length control protein-like C-terminal domain-containing protein</fullName>
    </recommendedName>
</protein>
<keyword evidence="2" id="KW-1185">Reference proteome</keyword>
<evidence type="ECO:0000313" key="2">
    <source>
        <dbReference type="Proteomes" id="UP000239663"/>
    </source>
</evidence>
<dbReference type="Proteomes" id="UP000239663">
    <property type="component" value="Unassembled WGS sequence"/>
</dbReference>
<dbReference type="AlphaFoldDB" id="A0A2S7N2C2"/>
<dbReference type="EMBL" id="PKOZ01000002">
    <property type="protein sequence ID" value="PQD96242.1"/>
    <property type="molecule type" value="Genomic_DNA"/>
</dbReference>
<evidence type="ECO:0008006" key="3">
    <source>
        <dbReference type="Google" id="ProtNLM"/>
    </source>
</evidence>
<dbReference type="RefSeq" id="WP_104848669.1">
    <property type="nucleotide sequence ID" value="NZ_PKOZ01000002.1"/>
</dbReference>
<evidence type="ECO:0000313" key="1">
    <source>
        <dbReference type="EMBL" id="PQD96242.1"/>
    </source>
</evidence>
<proteinExistence type="predicted"/>
<dbReference type="OrthoDB" id="2351076at2"/>
<accession>A0A2S7N2C2</accession>
<gene>
    <name evidence="1" type="ORF">CYL18_06500</name>
</gene>
<comment type="caution">
    <text evidence="1">The sequence shown here is derived from an EMBL/GenBank/DDBJ whole genome shotgun (WGS) entry which is preliminary data.</text>
</comment>
<sequence>MQIQTVDTSQTIKSGIKPAAIGQIHTVSIKERISATEALVSMAGKDMRMTFENGIPSENRIQIEITGVQTDLIKAKQVPRNAEPLPTGAAAELDALMKSAGVDASSMKELAQMLSRNGYSITNELLKGLRDFLKTEAGTNEQKLLTIEAAARRGLEMSTSHLKAIHASLHGESISRVVDDLASELPQVSNVLSSNRSEKTAIVRLMAAIESSENMADIRKHVMEFLKEAQPSLFDKRAILKALSEGKEAILQTLRLAGQNGSGQEVLTEEGKWFKDLLKMIQKQPSIEQVLMQAKQFGAMSGMQGLQGSSDFMEAVAKAEQLITKGRELLARKELTDAIKQLEESNPQIKQPPSGLVLSAIEANDIEQAVQSLKLDSKSILVTQISERLAQLAIDFKQAKRAIVRNLDQSLQLLSMRQPQAKQVLEATIKQLDTAILKGEYMLYADMATEKKLLLASGRLQEARALLAGGNLAGASDIVREMKALTEGIMFKPSEVRLKHFTAGMDDAQTPLYKPEQSGRQLFELIRKLGMMNEADTARALMDGKQQGPQANLKSSLLQALNEGTLSPKLAHQAEQIVQTITGQQLLAKPDSSGMQQLAFQLPLILQKQVENVKVFVNGQGGSESIDWENCRLYFVMETKRLGEIGISLTAHNRNLLITFNSDKKDLPHRLEPLTESIFGRLEEIGYTVGSLQVKPFKRETEETEAGEVNQQLINPFAGKGYDRTI</sequence>
<name>A0A2S7N2C2_9BACI</name>